<reference evidence="1 2" key="1">
    <citation type="journal article" date="2014" name="PLoS ONE">
        <title>Global Analysis of Gene Expression Profiles in Physic Nut (Jatropha curcas L.) Seedlings Exposed to Salt Stress.</title>
        <authorList>
            <person name="Zhang L."/>
            <person name="Zhang C."/>
            <person name="Wu P."/>
            <person name="Chen Y."/>
            <person name="Li M."/>
            <person name="Jiang H."/>
            <person name="Wu G."/>
        </authorList>
    </citation>
    <scope>NUCLEOTIDE SEQUENCE [LARGE SCALE GENOMIC DNA]</scope>
    <source>
        <strain evidence="2">cv. GZQX0401</strain>
        <tissue evidence="1">Young leaves</tissue>
    </source>
</reference>
<protein>
    <submittedName>
        <fullName evidence="1">Uncharacterized protein</fullName>
    </submittedName>
</protein>
<dbReference type="Proteomes" id="UP000027138">
    <property type="component" value="Unassembled WGS sequence"/>
</dbReference>
<dbReference type="AlphaFoldDB" id="A0A067K879"/>
<dbReference type="EMBL" id="KK914582">
    <property type="protein sequence ID" value="KDP32292.1"/>
    <property type="molecule type" value="Genomic_DNA"/>
</dbReference>
<name>A0A067K879_JATCU</name>
<organism evidence="1 2">
    <name type="scientific">Jatropha curcas</name>
    <name type="common">Barbados nut</name>
    <dbReference type="NCBI Taxonomy" id="180498"/>
    <lineage>
        <taxon>Eukaryota</taxon>
        <taxon>Viridiplantae</taxon>
        <taxon>Streptophyta</taxon>
        <taxon>Embryophyta</taxon>
        <taxon>Tracheophyta</taxon>
        <taxon>Spermatophyta</taxon>
        <taxon>Magnoliopsida</taxon>
        <taxon>eudicotyledons</taxon>
        <taxon>Gunneridae</taxon>
        <taxon>Pentapetalae</taxon>
        <taxon>rosids</taxon>
        <taxon>fabids</taxon>
        <taxon>Malpighiales</taxon>
        <taxon>Euphorbiaceae</taxon>
        <taxon>Crotonoideae</taxon>
        <taxon>Jatropheae</taxon>
        <taxon>Jatropha</taxon>
    </lineage>
</organism>
<evidence type="ECO:0000313" key="1">
    <source>
        <dbReference type="EMBL" id="KDP32292.1"/>
    </source>
</evidence>
<keyword evidence="2" id="KW-1185">Reference proteome</keyword>
<evidence type="ECO:0000313" key="2">
    <source>
        <dbReference type="Proteomes" id="UP000027138"/>
    </source>
</evidence>
<gene>
    <name evidence="1" type="ORF">JCGZ_13217</name>
</gene>
<accession>A0A067K879</accession>
<sequence length="65" mass="6992">MIEVMNLDGIEGQNWQLEKISAFHGGQCGKKTASEGGGSGGGISQQEYLKRDQCVGLSNIYMFPP</sequence>
<proteinExistence type="predicted"/>